<protein>
    <submittedName>
        <fullName evidence="1">Uncharacterized protein</fullName>
    </submittedName>
</protein>
<keyword evidence="2" id="KW-1185">Reference proteome</keyword>
<comment type="caution">
    <text evidence="1">The sequence shown here is derived from an EMBL/GenBank/DDBJ whole genome shotgun (WGS) entry which is preliminary data.</text>
</comment>
<reference evidence="1 2" key="1">
    <citation type="journal article" date="2020" name="Cell">
        <title>Large-Scale Comparative Analyses of Tick Genomes Elucidate Their Genetic Diversity and Vector Capacities.</title>
        <authorList>
            <consortium name="Tick Genome and Microbiome Consortium (TIGMIC)"/>
            <person name="Jia N."/>
            <person name="Wang J."/>
            <person name="Shi W."/>
            <person name="Du L."/>
            <person name="Sun Y."/>
            <person name="Zhan W."/>
            <person name="Jiang J.F."/>
            <person name="Wang Q."/>
            <person name="Zhang B."/>
            <person name="Ji P."/>
            <person name="Bell-Sakyi L."/>
            <person name="Cui X.M."/>
            <person name="Yuan T.T."/>
            <person name="Jiang B.G."/>
            <person name="Yang W.F."/>
            <person name="Lam T.T."/>
            <person name="Chang Q.C."/>
            <person name="Ding S.J."/>
            <person name="Wang X.J."/>
            <person name="Zhu J.G."/>
            <person name="Ruan X.D."/>
            <person name="Zhao L."/>
            <person name="Wei J.T."/>
            <person name="Ye R.Z."/>
            <person name="Que T.C."/>
            <person name="Du C.H."/>
            <person name="Zhou Y.H."/>
            <person name="Cheng J.X."/>
            <person name="Dai P.F."/>
            <person name="Guo W.B."/>
            <person name="Han X.H."/>
            <person name="Huang E.J."/>
            <person name="Li L.F."/>
            <person name="Wei W."/>
            <person name="Gao Y.C."/>
            <person name="Liu J.Z."/>
            <person name="Shao H.Z."/>
            <person name="Wang X."/>
            <person name="Wang C.C."/>
            <person name="Yang T.C."/>
            <person name="Huo Q.B."/>
            <person name="Li W."/>
            <person name="Chen H.Y."/>
            <person name="Chen S.E."/>
            <person name="Zhou L.G."/>
            <person name="Ni X.B."/>
            <person name="Tian J.H."/>
            <person name="Sheng Y."/>
            <person name="Liu T."/>
            <person name="Pan Y.S."/>
            <person name="Xia L.Y."/>
            <person name="Li J."/>
            <person name="Zhao F."/>
            <person name="Cao W.C."/>
        </authorList>
    </citation>
    <scope>NUCLEOTIDE SEQUENCE [LARGE SCALE GENOMIC DNA]</scope>
    <source>
        <strain evidence="1">Iper-2018</strain>
    </source>
</reference>
<proteinExistence type="predicted"/>
<evidence type="ECO:0000313" key="2">
    <source>
        <dbReference type="Proteomes" id="UP000805193"/>
    </source>
</evidence>
<sequence length="266" mass="29166">MPIKGGPIAVTEYYTGWMDFWGFRHNPADPPRVVGTFEDMMNHNASVVFYMFHGGTSFGFGAATSSGAPLVTSYDYDAPMSEAGDPRPLYYMIRDATAKYLPLPDGEPPGPSKKMHLGEVELGESISLSEGLTEVKLNGTPLRGWTMEAVPVTKNRDVSYILQLLLDAEGQGEVPGFFHGTFQLPQGEPADTFLDPRGWGKGIAFVNGINLGRYWATAGPQITLYVPAPFLLAYPEDNRLVLLELEMVPGDSRVRLVDTPKLDADF</sequence>
<organism evidence="1 2">
    <name type="scientific">Ixodes persulcatus</name>
    <name type="common">Taiga tick</name>
    <dbReference type="NCBI Taxonomy" id="34615"/>
    <lineage>
        <taxon>Eukaryota</taxon>
        <taxon>Metazoa</taxon>
        <taxon>Ecdysozoa</taxon>
        <taxon>Arthropoda</taxon>
        <taxon>Chelicerata</taxon>
        <taxon>Arachnida</taxon>
        <taxon>Acari</taxon>
        <taxon>Parasitiformes</taxon>
        <taxon>Ixodida</taxon>
        <taxon>Ixodoidea</taxon>
        <taxon>Ixodidae</taxon>
        <taxon>Ixodinae</taxon>
        <taxon>Ixodes</taxon>
    </lineage>
</organism>
<evidence type="ECO:0000313" key="1">
    <source>
        <dbReference type="EMBL" id="KAG0432487.1"/>
    </source>
</evidence>
<dbReference type="Proteomes" id="UP000805193">
    <property type="component" value="Unassembled WGS sequence"/>
</dbReference>
<accession>A0AC60QHX2</accession>
<name>A0AC60QHX2_IXOPE</name>
<gene>
    <name evidence="1" type="ORF">HPB47_020795</name>
</gene>
<dbReference type="EMBL" id="JABSTQ010009147">
    <property type="protein sequence ID" value="KAG0432487.1"/>
    <property type="molecule type" value="Genomic_DNA"/>
</dbReference>